<feature type="non-terminal residue" evidence="1">
    <location>
        <position position="1"/>
    </location>
</feature>
<dbReference type="EMBL" id="AJWY01007888">
    <property type="protein sequence ID" value="EKC62736.1"/>
    <property type="molecule type" value="Genomic_DNA"/>
</dbReference>
<comment type="caution">
    <text evidence="1">The sequence shown here is derived from an EMBL/GenBank/DDBJ whole genome shotgun (WGS) entry which is preliminary data.</text>
</comment>
<sequence length="212" mass="23833">SGVPNKYTNDYQGVEIKNGTNYTLTDDILNYKGLEINQSDVMIFHTHTCESYTPTENFAYEESGTFRTTDLDYSVVRVGNSLTDQLTSYGFNVVHDKTYHDYPAYSGSYGRSMATVENLLISHPNTDIIIDLHRDAIADTSYAPSIKIGDEVVSQLMFVIGTDGGGLEHPNWQKNLQFAVKIQKKANELYPGLFRPILLRNSRYNQQLGKAA</sequence>
<dbReference type="AlphaFoldDB" id="K1TTS5"/>
<protein>
    <submittedName>
        <fullName evidence="1">Stage II sporulation protein P</fullName>
    </submittedName>
</protein>
<organism evidence="1">
    <name type="scientific">human gut metagenome</name>
    <dbReference type="NCBI Taxonomy" id="408170"/>
    <lineage>
        <taxon>unclassified sequences</taxon>
        <taxon>metagenomes</taxon>
        <taxon>organismal metagenomes</taxon>
    </lineage>
</organism>
<dbReference type="NCBIfam" id="TIGR02867">
    <property type="entry name" value="spore_II_P"/>
    <property type="match status" value="1"/>
</dbReference>
<name>K1TTS5_9ZZZZ</name>
<gene>
    <name evidence="1" type="ORF">LEA_11686</name>
</gene>
<dbReference type="Pfam" id="PF07454">
    <property type="entry name" value="SpoIIP"/>
    <property type="match status" value="1"/>
</dbReference>
<accession>K1TTS5</accession>
<evidence type="ECO:0000313" key="1">
    <source>
        <dbReference type="EMBL" id="EKC62736.1"/>
    </source>
</evidence>
<reference evidence="1" key="1">
    <citation type="journal article" date="2013" name="Environ. Microbiol.">
        <title>Microbiota from the distal guts of lean and obese adolescents exhibit partial functional redundancy besides clear differences in community structure.</title>
        <authorList>
            <person name="Ferrer M."/>
            <person name="Ruiz A."/>
            <person name="Lanza F."/>
            <person name="Haange S.B."/>
            <person name="Oberbach A."/>
            <person name="Till H."/>
            <person name="Bargiela R."/>
            <person name="Campoy C."/>
            <person name="Segura M.T."/>
            <person name="Richter M."/>
            <person name="von Bergen M."/>
            <person name="Seifert J."/>
            <person name="Suarez A."/>
        </authorList>
    </citation>
    <scope>NUCLEOTIDE SEQUENCE</scope>
</reference>
<dbReference type="InterPro" id="IPR010897">
    <property type="entry name" value="Spore_II_P"/>
</dbReference>
<feature type="non-terminal residue" evidence="1">
    <location>
        <position position="212"/>
    </location>
</feature>
<proteinExistence type="predicted"/>